<proteinExistence type="predicted"/>
<keyword evidence="1" id="KW-0472">Membrane</keyword>
<sequence length="71" mass="8059">MVDWTRYWGAVGVAELLVIGALLFFFPEPTTSFVGMVLVLVAAVAWLAGWYGTRDQRTGREETDRERDTTY</sequence>
<name>A0ABD5U1I4_9EURY</name>
<keyword evidence="3" id="KW-1185">Reference proteome</keyword>
<dbReference type="Proteomes" id="UP001596408">
    <property type="component" value="Unassembled WGS sequence"/>
</dbReference>
<evidence type="ECO:0000313" key="3">
    <source>
        <dbReference type="Proteomes" id="UP001596408"/>
    </source>
</evidence>
<organism evidence="2 3">
    <name type="scientific">Halopelagius fulvigenes</name>
    <dbReference type="NCBI Taxonomy" id="1198324"/>
    <lineage>
        <taxon>Archaea</taxon>
        <taxon>Methanobacteriati</taxon>
        <taxon>Methanobacteriota</taxon>
        <taxon>Stenosarchaea group</taxon>
        <taxon>Halobacteria</taxon>
        <taxon>Halobacteriales</taxon>
        <taxon>Haloferacaceae</taxon>
    </lineage>
</organism>
<gene>
    <name evidence="2" type="ORF">ACFQEV_07805</name>
</gene>
<dbReference type="RefSeq" id="WP_379694431.1">
    <property type="nucleotide sequence ID" value="NZ_JBHSXH010000009.1"/>
</dbReference>
<evidence type="ECO:0008006" key="4">
    <source>
        <dbReference type="Google" id="ProtNLM"/>
    </source>
</evidence>
<evidence type="ECO:0000256" key="1">
    <source>
        <dbReference type="SAM" id="Phobius"/>
    </source>
</evidence>
<feature type="transmembrane region" description="Helical" evidence="1">
    <location>
        <begin position="7"/>
        <end position="26"/>
    </location>
</feature>
<keyword evidence="1" id="KW-0812">Transmembrane</keyword>
<feature type="transmembrane region" description="Helical" evidence="1">
    <location>
        <begin position="32"/>
        <end position="51"/>
    </location>
</feature>
<dbReference type="AlphaFoldDB" id="A0ABD5U1I4"/>
<protein>
    <recommendedName>
        <fullName evidence="4">NfeD family protein</fullName>
    </recommendedName>
</protein>
<reference evidence="2 3" key="1">
    <citation type="journal article" date="2019" name="Int. J. Syst. Evol. Microbiol.">
        <title>The Global Catalogue of Microorganisms (GCM) 10K type strain sequencing project: providing services to taxonomists for standard genome sequencing and annotation.</title>
        <authorList>
            <consortium name="The Broad Institute Genomics Platform"/>
            <consortium name="The Broad Institute Genome Sequencing Center for Infectious Disease"/>
            <person name="Wu L."/>
            <person name="Ma J."/>
        </authorList>
    </citation>
    <scope>NUCLEOTIDE SEQUENCE [LARGE SCALE GENOMIC DNA]</scope>
    <source>
        <strain evidence="2 3">YIM 94188</strain>
    </source>
</reference>
<evidence type="ECO:0000313" key="2">
    <source>
        <dbReference type="EMBL" id="MFC6824898.1"/>
    </source>
</evidence>
<dbReference type="EMBL" id="JBHSXH010000009">
    <property type="protein sequence ID" value="MFC6824898.1"/>
    <property type="molecule type" value="Genomic_DNA"/>
</dbReference>
<accession>A0ABD5U1I4</accession>
<comment type="caution">
    <text evidence="2">The sequence shown here is derived from an EMBL/GenBank/DDBJ whole genome shotgun (WGS) entry which is preliminary data.</text>
</comment>
<keyword evidence="1" id="KW-1133">Transmembrane helix</keyword>